<name>A0A382T063_9ZZZZ</name>
<accession>A0A382T063</accession>
<organism evidence="1">
    <name type="scientific">marine metagenome</name>
    <dbReference type="NCBI Taxonomy" id="408172"/>
    <lineage>
        <taxon>unclassified sequences</taxon>
        <taxon>metagenomes</taxon>
        <taxon>ecological metagenomes</taxon>
    </lineage>
</organism>
<reference evidence="1" key="1">
    <citation type="submission" date="2018-05" db="EMBL/GenBank/DDBJ databases">
        <authorList>
            <person name="Lanie J.A."/>
            <person name="Ng W.-L."/>
            <person name="Kazmierczak K.M."/>
            <person name="Andrzejewski T.M."/>
            <person name="Davidsen T.M."/>
            <person name="Wayne K.J."/>
            <person name="Tettelin H."/>
            <person name="Glass J.I."/>
            <person name="Rusch D."/>
            <person name="Podicherti R."/>
            <person name="Tsui H.-C.T."/>
            <person name="Winkler M.E."/>
        </authorList>
    </citation>
    <scope>NUCLEOTIDE SEQUENCE</scope>
</reference>
<feature type="non-terminal residue" evidence="1">
    <location>
        <position position="102"/>
    </location>
</feature>
<gene>
    <name evidence="1" type="ORF">METZ01_LOCUS367672</name>
</gene>
<evidence type="ECO:0000313" key="1">
    <source>
        <dbReference type="EMBL" id="SVD14818.1"/>
    </source>
</evidence>
<proteinExistence type="predicted"/>
<dbReference type="AlphaFoldDB" id="A0A382T063"/>
<sequence length="102" mass="11637">MSQVKFGQLPEDARVWIFTAERLLSQGEQNRLLKEVDGFIDGWRAHDAPLAAGRELRYDRFLFVAVDQRKLDPSGCSIDALVRQMKVLEQEIGMELVNHAPV</sequence>
<protein>
    <submittedName>
        <fullName evidence="1">Uncharacterized protein</fullName>
    </submittedName>
</protein>
<dbReference type="EMBL" id="UINC01132474">
    <property type="protein sequence ID" value="SVD14818.1"/>
    <property type="molecule type" value="Genomic_DNA"/>
</dbReference>